<dbReference type="InterPro" id="IPR052161">
    <property type="entry name" value="Mycobact_Acyl-CoA_DH"/>
</dbReference>
<feature type="domain" description="Acyl-CoA dehydrogenase/oxidase C-terminal" evidence="6">
    <location>
        <begin position="235"/>
        <end position="384"/>
    </location>
</feature>
<dbReference type="InterPro" id="IPR046373">
    <property type="entry name" value="Acyl-CoA_Oxase/DH_mid-dom_sf"/>
</dbReference>
<evidence type="ECO:0000256" key="2">
    <source>
        <dbReference type="ARBA" id="ARBA00009347"/>
    </source>
</evidence>
<dbReference type="Gene3D" id="2.40.110.10">
    <property type="entry name" value="Butyryl-CoA Dehydrogenase, subunit A, domain 2"/>
    <property type="match status" value="1"/>
</dbReference>
<organism evidence="9">
    <name type="scientific">freshwater metagenome</name>
    <dbReference type="NCBI Taxonomy" id="449393"/>
    <lineage>
        <taxon>unclassified sequences</taxon>
        <taxon>metagenomes</taxon>
        <taxon>ecological metagenomes</taxon>
    </lineage>
</organism>
<dbReference type="PANTHER" id="PTHR43292:SF3">
    <property type="entry name" value="ACYL-COA DEHYDROGENASE FADE29"/>
    <property type="match status" value="1"/>
</dbReference>
<evidence type="ECO:0000259" key="8">
    <source>
        <dbReference type="Pfam" id="PF02771"/>
    </source>
</evidence>
<evidence type="ECO:0000259" key="7">
    <source>
        <dbReference type="Pfam" id="PF02770"/>
    </source>
</evidence>
<evidence type="ECO:0000256" key="4">
    <source>
        <dbReference type="ARBA" id="ARBA00022827"/>
    </source>
</evidence>
<dbReference type="EMBL" id="CAEZYF010000030">
    <property type="protein sequence ID" value="CAB4744106.1"/>
    <property type="molecule type" value="Genomic_DNA"/>
</dbReference>
<comment type="similarity">
    <text evidence="2">Belongs to the acyl-CoA dehydrogenase family.</text>
</comment>
<dbReference type="EMBL" id="CAFBIY010000043">
    <property type="protein sequence ID" value="CAB4849858.1"/>
    <property type="molecule type" value="Genomic_DNA"/>
</dbReference>
<keyword evidence="5" id="KW-0560">Oxidoreductase</keyword>
<dbReference type="GO" id="GO:0005886">
    <property type="term" value="C:plasma membrane"/>
    <property type="evidence" value="ECO:0007669"/>
    <property type="project" value="TreeGrafter"/>
</dbReference>
<sequence>MTNVQVSDDEFREELRDWIADHLVGEFAAHKGVGGPADDTAWEVRLEWEKLLARDRWLNASWPVEYGGRGATPRQELIFHIEHAQAGGPYWCGVQGRDLFGPTLLEFGTAEQKARFLPEITGVREFWGQGFSEPEAGSDLAGLRTTAVRDGDEWVINGQKIWTTFGAHADWVYVLCRTNREVSKHKGISMVLVPVDQPGVEVRTIRNMAGGREFAEVFFTDARTSADYVVGAVDGGWSVVMGTLGNERAGATVLPFQAAFEREMHQLIKIATERGLTSDPIVRQKLAKAWGGLRIMQLSNDRMLQTVLQGGHPGPESSIGKLYWANWHRDAGELMVEILGADALLVGEGYHLHPMQHTFLNSRAETIYGGANEIQRNIVGERVLGLPKEP</sequence>
<proteinExistence type="inferred from homology"/>
<dbReference type="GO" id="GO:0016627">
    <property type="term" value="F:oxidoreductase activity, acting on the CH-CH group of donors"/>
    <property type="evidence" value="ECO:0007669"/>
    <property type="project" value="InterPro"/>
</dbReference>
<keyword evidence="4" id="KW-0274">FAD</keyword>
<dbReference type="EMBL" id="CAFBOL010000045">
    <property type="protein sequence ID" value="CAB4995008.1"/>
    <property type="molecule type" value="Genomic_DNA"/>
</dbReference>
<keyword evidence="3" id="KW-0285">Flavoprotein</keyword>
<comment type="cofactor">
    <cofactor evidence="1">
        <name>FAD</name>
        <dbReference type="ChEBI" id="CHEBI:57692"/>
    </cofactor>
</comment>
<name>A0A6J6ABV2_9ZZZZ</name>
<dbReference type="Gene3D" id="1.20.140.10">
    <property type="entry name" value="Butyryl-CoA Dehydrogenase, subunit A, domain 3"/>
    <property type="match status" value="1"/>
</dbReference>
<evidence type="ECO:0000256" key="1">
    <source>
        <dbReference type="ARBA" id="ARBA00001974"/>
    </source>
</evidence>
<dbReference type="EMBL" id="CAESGF010000040">
    <property type="protein sequence ID" value="CAB4365681.1"/>
    <property type="molecule type" value="Genomic_DNA"/>
</dbReference>
<dbReference type="FunFam" id="2.40.110.10:FF:000011">
    <property type="entry name" value="Acyl-CoA dehydrogenase FadE34"/>
    <property type="match status" value="1"/>
</dbReference>
<dbReference type="InterPro" id="IPR006091">
    <property type="entry name" value="Acyl-CoA_Oxase/DH_mid-dom"/>
</dbReference>
<dbReference type="EMBL" id="CAFAAV010000045">
    <property type="protein sequence ID" value="CAB4811841.1"/>
    <property type="molecule type" value="Genomic_DNA"/>
</dbReference>
<dbReference type="GO" id="GO:0050660">
    <property type="term" value="F:flavin adenine dinucleotide binding"/>
    <property type="evidence" value="ECO:0007669"/>
    <property type="project" value="InterPro"/>
</dbReference>
<dbReference type="InterPro" id="IPR036250">
    <property type="entry name" value="AcylCo_DH-like_C"/>
</dbReference>
<dbReference type="PANTHER" id="PTHR43292">
    <property type="entry name" value="ACYL-COA DEHYDROGENASE"/>
    <property type="match status" value="1"/>
</dbReference>
<evidence type="ECO:0000313" key="13">
    <source>
        <dbReference type="EMBL" id="CAB4995008.1"/>
    </source>
</evidence>
<dbReference type="InterPro" id="IPR009075">
    <property type="entry name" value="AcylCo_DH/oxidase_C"/>
</dbReference>
<dbReference type="Gene3D" id="1.10.540.10">
    <property type="entry name" value="Acyl-CoA dehydrogenase/oxidase, N-terminal domain"/>
    <property type="match status" value="1"/>
</dbReference>
<dbReference type="SUPFAM" id="SSF56645">
    <property type="entry name" value="Acyl-CoA dehydrogenase NM domain-like"/>
    <property type="match status" value="1"/>
</dbReference>
<evidence type="ECO:0000313" key="12">
    <source>
        <dbReference type="EMBL" id="CAB4849858.1"/>
    </source>
</evidence>
<protein>
    <submittedName>
        <fullName evidence="9">Unannotated protein</fullName>
    </submittedName>
</protein>
<feature type="domain" description="Acyl-CoA oxidase/dehydrogenase middle" evidence="7">
    <location>
        <begin position="130"/>
        <end position="221"/>
    </location>
</feature>
<dbReference type="Pfam" id="PF02770">
    <property type="entry name" value="Acyl-CoA_dh_M"/>
    <property type="match status" value="1"/>
</dbReference>
<evidence type="ECO:0000259" key="6">
    <source>
        <dbReference type="Pfam" id="PF00441"/>
    </source>
</evidence>
<evidence type="ECO:0000313" key="10">
    <source>
        <dbReference type="EMBL" id="CAB4744106.1"/>
    </source>
</evidence>
<dbReference type="Pfam" id="PF00441">
    <property type="entry name" value="Acyl-CoA_dh_1"/>
    <property type="match status" value="1"/>
</dbReference>
<dbReference type="SUPFAM" id="SSF47203">
    <property type="entry name" value="Acyl-CoA dehydrogenase C-terminal domain-like"/>
    <property type="match status" value="1"/>
</dbReference>
<dbReference type="InterPro" id="IPR037069">
    <property type="entry name" value="AcylCoA_DH/ox_N_sf"/>
</dbReference>
<feature type="domain" description="Acyl-CoA dehydrogenase/oxidase N-terminal" evidence="8">
    <location>
        <begin position="9"/>
        <end position="121"/>
    </location>
</feature>
<evidence type="ECO:0000313" key="9">
    <source>
        <dbReference type="EMBL" id="CAB4365681.1"/>
    </source>
</evidence>
<gene>
    <name evidence="10" type="ORF">UFOPK2656_03117</name>
    <name evidence="11" type="ORF">UFOPK3099_00795</name>
    <name evidence="12" type="ORF">UFOPK3267_01017</name>
    <name evidence="13" type="ORF">UFOPK3931_01734</name>
    <name evidence="9" type="ORF">UFOPK4189_03423</name>
</gene>
<dbReference type="AlphaFoldDB" id="A0A6J6ABV2"/>
<dbReference type="InterPro" id="IPR013786">
    <property type="entry name" value="AcylCoA_DH/ox_N"/>
</dbReference>
<evidence type="ECO:0000256" key="3">
    <source>
        <dbReference type="ARBA" id="ARBA00022630"/>
    </source>
</evidence>
<dbReference type="InterPro" id="IPR009100">
    <property type="entry name" value="AcylCoA_DH/oxidase_NM_dom_sf"/>
</dbReference>
<dbReference type="Pfam" id="PF02771">
    <property type="entry name" value="Acyl-CoA_dh_N"/>
    <property type="match status" value="1"/>
</dbReference>
<accession>A0A6J6ABV2</accession>
<reference evidence="9" key="1">
    <citation type="submission" date="2020-05" db="EMBL/GenBank/DDBJ databases">
        <authorList>
            <person name="Chiriac C."/>
            <person name="Salcher M."/>
            <person name="Ghai R."/>
            <person name="Kavagutti S V."/>
        </authorList>
    </citation>
    <scope>NUCLEOTIDE SEQUENCE</scope>
</reference>
<evidence type="ECO:0000256" key="5">
    <source>
        <dbReference type="ARBA" id="ARBA00023002"/>
    </source>
</evidence>
<evidence type="ECO:0000313" key="11">
    <source>
        <dbReference type="EMBL" id="CAB4811841.1"/>
    </source>
</evidence>